<keyword evidence="5" id="KW-0723">Serine/threonine-protein kinase</keyword>
<dbReference type="InterPro" id="IPR001611">
    <property type="entry name" value="Leu-rich_rpt"/>
</dbReference>
<keyword evidence="4" id="KW-1003">Cell membrane</keyword>
<protein>
    <recommendedName>
        <fullName evidence="3">non-specific serine/threonine protein kinase</fullName>
        <ecNumber evidence="3">2.7.11.1</ecNumber>
    </recommendedName>
</protein>
<dbReference type="InterPro" id="IPR000719">
    <property type="entry name" value="Prot_kinase_dom"/>
</dbReference>
<dbReference type="Pfam" id="PF08263">
    <property type="entry name" value="LRRNT_2"/>
    <property type="match status" value="1"/>
</dbReference>
<dbReference type="EnsemblPlants" id="EMT21924">
    <property type="protein sequence ID" value="EMT21924"/>
    <property type="gene ID" value="F775_22849"/>
</dbReference>
<comment type="subcellular location">
    <subcellularLocation>
        <location evidence="1">Cell membrane</location>
        <topology evidence="1">Single-pass membrane protein</topology>
    </subcellularLocation>
    <subcellularLocation>
        <location evidence="2">Membrane</location>
        <topology evidence="2">Single-pass type I membrane protein</topology>
    </subcellularLocation>
</comment>
<dbReference type="PANTHER" id="PTHR48053:SF22">
    <property type="entry name" value="MDIS1-INTERACTING RECEPTOR LIKE KINASE 2-LIKE"/>
    <property type="match status" value="1"/>
</dbReference>
<dbReference type="AlphaFoldDB" id="M8BIY6"/>
<evidence type="ECO:0000256" key="2">
    <source>
        <dbReference type="ARBA" id="ARBA00004479"/>
    </source>
</evidence>
<keyword evidence="6" id="KW-0597">Phosphoprotein</keyword>
<sequence length="876" mass="95794">MGAPLTPLLYLCLLLVPCLLLLEEAQAARHGGISLRSQHMALLHWKTTLASPVLQMSSWQENTSPCNWTGIMCTSVRHGRHRPWVVTNISLPGAGIHGQLGELNFSALPFLTDIDLGNNSLHGALPASISPLSALSVLNLPYNKLKGKIPYEIGGLQSLVQLDLSFNTLTGHIPASLGNLTMLTYLLIHQTMVSGPIPEEIGRLANLQVLQLSNSTLSGLIPKTLVNLTQLNILGLFGNQLSGPIPQELGRLVHLQILQLHITGSIPQEFGNLMNLKVLGLHLNQISGSIPKSFGKLQSLQELKIFDNKLSGSLPREFGELINLVNLGLSNNSLSGPLPANICSGGRLQYLQVSSNMFSGPVPSSLKTCLQILLDVSNNNLSGVLLQQVGKVDMLEFLNLSHNQFSGSIPSSFSSMTSLSTLDVSYNDLEGPVPTTQLLQNASASWFLPNKGLCGNLSGLPPCYSTPVAGDHKWKILGLLLPIVLVVGFGIVVATVIIIMLSHNKRKPQENVAAEGRDLFSVWNFDGRLAFDDIVRATEDFDDKYIIGTGGHGKVYKAQFQGGQLVAVKKLHQTEEELEDERRFRSEMEILSQIRQRSIVKMYGFCAHPAYKFLVYDYIEQGSLHRTLENEELAKEFDRQKRIVLANDVAQAISYLHHECSPPIIHRDITSNNILLDTTFKAFVSDFATTRILKPDSSNWSALAGTYGYIAPELVMGKHRRNLLDGSLPSKEQAILVKDILDQRPTTPTTTEGNSLALLIKLAFSCLQSSPQARPTMREAYQTLIEQDDLMTHSTIDACGTVGNPSSSSYTNRKNLVDLSIIGLDVEDGDDAGVTVGGGEEESRPLETAPRVLLRCDGRFRRWSSSAKVYGDEAEG</sequence>
<dbReference type="PROSITE" id="PS00107">
    <property type="entry name" value="PROTEIN_KINASE_ATP"/>
    <property type="match status" value="1"/>
</dbReference>
<evidence type="ECO:0000256" key="11">
    <source>
        <dbReference type="ARBA" id="ARBA00022737"/>
    </source>
</evidence>
<dbReference type="EC" id="2.7.11.1" evidence="3"/>
<keyword evidence="13" id="KW-0418">Kinase</keyword>
<evidence type="ECO:0000256" key="13">
    <source>
        <dbReference type="ARBA" id="ARBA00022777"/>
    </source>
</evidence>
<keyword evidence="14" id="KW-0067">ATP-binding</keyword>
<dbReference type="FunFam" id="3.80.10.10:FF:000400">
    <property type="entry name" value="Nuclear pore complex protein NUP107"/>
    <property type="match status" value="1"/>
</dbReference>
<keyword evidence="8" id="KW-0808">Transferase</keyword>
<comment type="catalytic activity">
    <reaction evidence="19">
        <text>L-threonyl-[protein] + ATP = O-phospho-L-threonyl-[protein] + ADP + H(+)</text>
        <dbReference type="Rhea" id="RHEA:46608"/>
        <dbReference type="Rhea" id="RHEA-COMP:11060"/>
        <dbReference type="Rhea" id="RHEA-COMP:11605"/>
        <dbReference type="ChEBI" id="CHEBI:15378"/>
        <dbReference type="ChEBI" id="CHEBI:30013"/>
        <dbReference type="ChEBI" id="CHEBI:30616"/>
        <dbReference type="ChEBI" id="CHEBI:61977"/>
        <dbReference type="ChEBI" id="CHEBI:456216"/>
        <dbReference type="EC" id="2.7.11.1"/>
    </reaction>
</comment>
<dbReference type="InterPro" id="IPR017441">
    <property type="entry name" value="Protein_kinase_ATP_BS"/>
</dbReference>
<evidence type="ECO:0000256" key="6">
    <source>
        <dbReference type="ARBA" id="ARBA00022553"/>
    </source>
</evidence>
<dbReference type="InterPro" id="IPR008266">
    <property type="entry name" value="Tyr_kinase_AS"/>
</dbReference>
<accession>M8BIY6</accession>
<evidence type="ECO:0000256" key="5">
    <source>
        <dbReference type="ARBA" id="ARBA00022527"/>
    </source>
</evidence>
<proteinExistence type="predicted"/>
<comment type="catalytic activity">
    <reaction evidence="20">
        <text>L-seryl-[protein] + ATP = O-phospho-L-seryl-[protein] + ADP + H(+)</text>
        <dbReference type="Rhea" id="RHEA:17989"/>
        <dbReference type="Rhea" id="RHEA-COMP:9863"/>
        <dbReference type="Rhea" id="RHEA-COMP:11604"/>
        <dbReference type="ChEBI" id="CHEBI:15378"/>
        <dbReference type="ChEBI" id="CHEBI:29999"/>
        <dbReference type="ChEBI" id="CHEBI:30616"/>
        <dbReference type="ChEBI" id="CHEBI:83421"/>
        <dbReference type="ChEBI" id="CHEBI:456216"/>
        <dbReference type="EC" id="2.7.11.1"/>
    </reaction>
</comment>
<keyword evidence="11" id="KW-0677">Repeat</keyword>
<name>M8BIY6_AEGTA</name>
<evidence type="ECO:0000256" key="7">
    <source>
        <dbReference type="ARBA" id="ARBA00022614"/>
    </source>
</evidence>
<evidence type="ECO:0000313" key="22">
    <source>
        <dbReference type="EnsemblPlants" id="EMT21924"/>
    </source>
</evidence>
<evidence type="ECO:0000256" key="1">
    <source>
        <dbReference type="ARBA" id="ARBA00004162"/>
    </source>
</evidence>
<evidence type="ECO:0000256" key="10">
    <source>
        <dbReference type="ARBA" id="ARBA00022729"/>
    </source>
</evidence>
<dbReference type="Pfam" id="PF23598">
    <property type="entry name" value="LRR_14"/>
    <property type="match status" value="1"/>
</dbReference>
<dbReference type="InterPro" id="IPR011009">
    <property type="entry name" value="Kinase-like_dom_sf"/>
</dbReference>
<evidence type="ECO:0000256" key="4">
    <source>
        <dbReference type="ARBA" id="ARBA00022475"/>
    </source>
</evidence>
<keyword evidence="9" id="KW-0812">Transmembrane</keyword>
<keyword evidence="7" id="KW-0433">Leucine-rich repeat</keyword>
<dbReference type="Pfam" id="PF00560">
    <property type="entry name" value="LRR_1"/>
    <property type="match status" value="3"/>
</dbReference>
<dbReference type="SUPFAM" id="SSF52047">
    <property type="entry name" value="RNI-like"/>
    <property type="match status" value="1"/>
</dbReference>
<evidence type="ECO:0000256" key="16">
    <source>
        <dbReference type="ARBA" id="ARBA00023136"/>
    </source>
</evidence>
<dbReference type="InterPro" id="IPR013210">
    <property type="entry name" value="LRR_N_plant-typ"/>
</dbReference>
<dbReference type="GO" id="GO:0099402">
    <property type="term" value="P:plant organ development"/>
    <property type="evidence" value="ECO:0007669"/>
    <property type="project" value="UniProtKB-ARBA"/>
</dbReference>
<keyword evidence="15" id="KW-1133">Transmembrane helix</keyword>
<dbReference type="FunFam" id="3.80.10.10:FF:000095">
    <property type="entry name" value="LRR receptor-like serine/threonine-protein kinase GSO1"/>
    <property type="match status" value="1"/>
</dbReference>
<dbReference type="PANTHER" id="PTHR48053">
    <property type="entry name" value="LEUCINE RICH REPEAT FAMILY PROTEIN, EXPRESSED"/>
    <property type="match status" value="1"/>
</dbReference>
<dbReference type="PROSITE" id="PS00109">
    <property type="entry name" value="PROTEIN_KINASE_TYR"/>
    <property type="match status" value="1"/>
</dbReference>
<evidence type="ECO:0000256" key="9">
    <source>
        <dbReference type="ARBA" id="ARBA00022692"/>
    </source>
</evidence>
<dbReference type="Pfam" id="PF00069">
    <property type="entry name" value="Pkinase"/>
    <property type="match status" value="1"/>
</dbReference>
<dbReference type="InterPro" id="IPR055414">
    <property type="entry name" value="LRR_R13L4/SHOC2-like"/>
</dbReference>
<keyword evidence="18" id="KW-0325">Glycoprotein</keyword>
<dbReference type="PROSITE" id="PS50011">
    <property type="entry name" value="PROTEIN_KINASE_DOM"/>
    <property type="match status" value="1"/>
</dbReference>
<dbReference type="SMART" id="SM00369">
    <property type="entry name" value="LRR_TYP"/>
    <property type="match status" value="9"/>
</dbReference>
<dbReference type="GO" id="GO:0005886">
    <property type="term" value="C:plasma membrane"/>
    <property type="evidence" value="ECO:0007669"/>
    <property type="project" value="UniProtKB-SubCell"/>
</dbReference>
<evidence type="ECO:0000259" key="21">
    <source>
        <dbReference type="PROSITE" id="PS50011"/>
    </source>
</evidence>
<dbReference type="Gene3D" id="3.80.10.10">
    <property type="entry name" value="Ribonuclease Inhibitor"/>
    <property type="match status" value="2"/>
</dbReference>
<evidence type="ECO:0000256" key="14">
    <source>
        <dbReference type="ARBA" id="ARBA00022840"/>
    </source>
</evidence>
<keyword evidence="12" id="KW-0547">Nucleotide-binding</keyword>
<dbReference type="InterPro" id="IPR032675">
    <property type="entry name" value="LRR_dom_sf"/>
</dbReference>
<keyword evidence="17" id="KW-0675">Receptor</keyword>
<evidence type="ECO:0000256" key="15">
    <source>
        <dbReference type="ARBA" id="ARBA00022989"/>
    </source>
</evidence>
<evidence type="ECO:0000256" key="20">
    <source>
        <dbReference type="ARBA" id="ARBA00048679"/>
    </source>
</evidence>
<keyword evidence="16" id="KW-0472">Membrane</keyword>
<evidence type="ECO:0000256" key="12">
    <source>
        <dbReference type="ARBA" id="ARBA00022741"/>
    </source>
</evidence>
<reference evidence="22" key="1">
    <citation type="submission" date="2015-06" db="UniProtKB">
        <authorList>
            <consortium name="EnsemblPlants"/>
        </authorList>
    </citation>
    <scope>IDENTIFICATION</scope>
</reference>
<dbReference type="SUPFAM" id="SSF56112">
    <property type="entry name" value="Protein kinase-like (PK-like)"/>
    <property type="match status" value="1"/>
</dbReference>
<dbReference type="GO" id="GO:0009653">
    <property type="term" value="P:anatomical structure morphogenesis"/>
    <property type="evidence" value="ECO:0007669"/>
    <property type="project" value="UniProtKB-ARBA"/>
</dbReference>
<dbReference type="Gene3D" id="3.30.200.20">
    <property type="entry name" value="Phosphorylase Kinase, domain 1"/>
    <property type="match status" value="1"/>
</dbReference>
<evidence type="ECO:0000256" key="8">
    <source>
        <dbReference type="ARBA" id="ARBA00022679"/>
    </source>
</evidence>
<dbReference type="InterPro" id="IPR003591">
    <property type="entry name" value="Leu-rich_rpt_typical-subtyp"/>
</dbReference>
<dbReference type="FunFam" id="3.30.200.20:FF:000309">
    <property type="entry name" value="Leucine-rich repeat receptor protein kinase MSP1"/>
    <property type="match status" value="1"/>
</dbReference>
<organism evidence="22">
    <name type="scientific">Aegilops tauschii</name>
    <name type="common">Tausch's goatgrass</name>
    <name type="synonym">Aegilops squarrosa</name>
    <dbReference type="NCBI Taxonomy" id="37682"/>
    <lineage>
        <taxon>Eukaryota</taxon>
        <taxon>Viridiplantae</taxon>
        <taxon>Streptophyta</taxon>
        <taxon>Embryophyta</taxon>
        <taxon>Tracheophyta</taxon>
        <taxon>Spermatophyta</taxon>
        <taxon>Magnoliopsida</taxon>
        <taxon>Liliopsida</taxon>
        <taxon>Poales</taxon>
        <taxon>Poaceae</taxon>
        <taxon>BOP clade</taxon>
        <taxon>Pooideae</taxon>
        <taxon>Triticodae</taxon>
        <taxon>Triticeae</taxon>
        <taxon>Triticinae</taxon>
        <taxon>Aegilops</taxon>
    </lineage>
</organism>
<dbReference type="Gene3D" id="1.10.510.10">
    <property type="entry name" value="Transferase(Phosphotransferase) domain 1"/>
    <property type="match status" value="1"/>
</dbReference>
<dbReference type="InterPro" id="IPR051716">
    <property type="entry name" value="Plant_RL_S/T_kinase"/>
</dbReference>
<dbReference type="GO" id="GO:0005524">
    <property type="term" value="F:ATP binding"/>
    <property type="evidence" value="ECO:0007669"/>
    <property type="project" value="UniProtKB-UniRule"/>
</dbReference>
<dbReference type="GO" id="GO:0004674">
    <property type="term" value="F:protein serine/threonine kinase activity"/>
    <property type="evidence" value="ECO:0007669"/>
    <property type="project" value="UniProtKB-KW"/>
</dbReference>
<evidence type="ECO:0000256" key="19">
    <source>
        <dbReference type="ARBA" id="ARBA00047899"/>
    </source>
</evidence>
<feature type="domain" description="Protein kinase" evidence="21">
    <location>
        <begin position="541"/>
        <end position="796"/>
    </location>
</feature>
<evidence type="ECO:0000256" key="17">
    <source>
        <dbReference type="ARBA" id="ARBA00023170"/>
    </source>
</evidence>
<keyword evidence="10" id="KW-0732">Signal</keyword>
<evidence type="ECO:0000256" key="3">
    <source>
        <dbReference type="ARBA" id="ARBA00012513"/>
    </source>
</evidence>
<evidence type="ECO:0000256" key="18">
    <source>
        <dbReference type="ARBA" id="ARBA00023180"/>
    </source>
</evidence>